<evidence type="ECO:0000313" key="2">
    <source>
        <dbReference type="Proteomes" id="UP001409585"/>
    </source>
</evidence>
<proteinExistence type="predicted"/>
<keyword evidence="2" id="KW-1185">Reference proteome</keyword>
<protein>
    <submittedName>
        <fullName evidence="1">Uncharacterized protein</fullName>
    </submittedName>
</protein>
<evidence type="ECO:0000313" key="1">
    <source>
        <dbReference type="EMBL" id="GAA4928469.1"/>
    </source>
</evidence>
<dbReference type="AlphaFoldDB" id="A0AAV3TWF7"/>
<accession>A0AAV3TWF7</accession>
<organism evidence="1 2">
    <name type="scientific">Halioxenophilus aromaticivorans</name>
    <dbReference type="NCBI Taxonomy" id="1306992"/>
    <lineage>
        <taxon>Bacteria</taxon>
        <taxon>Pseudomonadati</taxon>
        <taxon>Pseudomonadota</taxon>
        <taxon>Gammaproteobacteria</taxon>
        <taxon>Alteromonadales</taxon>
        <taxon>Alteromonadaceae</taxon>
        <taxon>Halioxenophilus</taxon>
    </lineage>
</organism>
<name>A0AAV3TWF7_9ALTE</name>
<reference evidence="2" key="1">
    <citation type="journal article" date="2019" name="Int. J. Syst. Evol. Microbiol.">
        <title>The Global Catalogue of Microorganisms (GCM) 10K type strain sequencing project: providing services to taxonomists for standard genome sequencing and annotation.</title>
        <authorList>
            <consortium name="The Broad Institute Genomics Platform"/>
            <consortium name="The Broad Institute Genome Sequencing Center for Infectious Disease"/>
            <person name="Wu L."/>
            <person name="Ma J."/>
        </authorList>
    </citation>
    <scope>NUCLEOTIDE SEQUENCE [LARGE SCALE GENOMIC DNA]</scope>
    <source>
        <strain evidence="2">JCM 19134</strain>
    </source>
</reference>
<comment type="caution">
    <text evidence="1">The sequence shown here is derived from an EMBL/GenBank/DDBJ whole genome shotgun (WGS) entry which is preliminary data.</text>
</comment>
<dbReference type="EMBL" id="BAABLX010000001">
    <property type="protein sequence ID" value="GAA4928469.1"/>
    <property type="molecule type" value="Genomic_DNA"/>
</dbReference>
<sequence>MYKISASVRAVKKLSLHIISIISGQQRPYSAVSSNGMSLRVQAQTNTHLIGYYKNSMTYNL</sequence>
<gene>
    <name evidence="1" type="ORF">GCM10025791_00100</name>
</gene>
<dbReference type="Proteomes" id="UP001409585">
    <property type="component" value="Unassembled WGS sequence"/>
</dbReference>